<protein>
    <submittedName>
        <fullName evidence="4">Transcriptional attenuator, LytR family</fullName>
    </submittedName>
</protein>
<dbReference type="RefSeq" id="WP_072852063.1">
    <property type="nucleotide sequence ID" value="NZ_FQVI01000012.1"/>
</dbReference>
<dbReference type="InterPro" id="IPR004474">
    <property type="entry name" value="LytR_CpsA_psr"/>
</dbReference>
<dbReference type="STRING" id="1122155.SAMN02745158_02406"/>
<reference evidence="4 5" key="1">
    <citation type="submission" date="2016-11" db="EMBL/GenBank/DDBJ databases">
        <authorList>
            <person name="Jaros S."/>
            <person name="Januszkiewicz K."/>
            <person name="Wedrychowicz H."/>
        </authorList>
    </citation>
    <scope>NUCLEOTIDE SEQUENCE [LARGE SCALE GENOMIC DNA]</scope>
    <source>
        <strain evidence="4 5">DSM 17459</strain>
    </source>
</reference>
<evidence type="ECO:0000313" key="5">
    <source>
        <dbReference type="Proteomes" id="UP000184245"/>
    </source>
</evidence>
<organism evidence="4 5">
    <name type="scientific">Lactonifactor longoviformis DSM 17459</name>
    <dbReference type="NCBI Taxonomy" id="1122155"/>
    <lineage>
        <taxon>Bacteria</taxon>
        <taxon>Bacillati</taxon>
        <taxon>Bacillota</taxon>
        <taxon>Clostridia</taxon>
        <taxon>Eubacteriales</taxon>
        <taxon>Clostridiaceae</taxon>
        <taxon>Lactonifactor</taxon>
    </lineage>
</organism>
<evidence type="ECO:0000259" key="3">
    <source>
        <dbReference type="Pfam" id="PF03816"/>
    </source>
</evidence>
<name>A0A1M4YMC6_9CLOT</name>
<dbReference type="EMBL" id="FQVI01000012">
    <property type="protein sequence ID" value="SHF06787.1"/>
    <property type="molecule type" value="Genomic_DNA"/>
</dbReference>
<evidence type="ECO:0000313" key="4">
    <source>
        <dbReference type="EMBL" id="SHF06787.1"/>
    </source>
</evidence>
<dbReference type="Pfam" id="PF03816">
    <property type="entry name" value="LytR_cpsA_psr"/>
    <property type="match status" value="1"/>
</dbReference>
<accession>A0A1M4YMC6</accession>
<comment type="similarity">
    <text evidence="1">Belongs to the LytR/CpsA/Psr (LCP) family.</text>
</comment>
<gene>
    <name evidence="4" type="ORF">SAMN02745158_02406</name>
</gene>
<feature type="transmembrane region" description="Helical" evidence="2">
    <location>
        <begin position="9"/>
        <end position="30"/>
    </location>
</feature>
<sequence length="333" mass="37361">MNSKKKKTVILTILILILLLIIGGLIFWLAGRMEEKRDAVSGEDTAGTTAPASADSVYYQGQEYRYNRDIENILFMGVDKKEQIVLQDTPGKAGQADSIMILSLNKKDKTARILQISRDSMTDVDIYDANGNYYTTVQAQLATQYAYGSGGQSSCYAMKKTVSELLYDLPIDGYISLNIEAISTINDAVGGVTITVPKDYTRIDPAFTEGSTITLTGEQAEKYVRYRDTNEEGSNNERMERQVQYLPALISALKGKAGKAGDYYETFYPLVSSYMVTDLSAEQINQLSEYQLLYDETEYVPGEVQNGEEHEEYIIDEAKLKDLLMEMFYKVDQ</sequence>
<keyword evidence="2" id="KW-1133">Transmembrane helix</keyword>
<dbReference type="Proteomes" id="UP000184245">
    <property type="component" value="Unassembled WGS sequence"/>
</dbReference>
<dbReference type="InterPro" id="IPR050922">
    <property type="entry name" value="LytR/CpsA/Psr_CW_biosynth"/>
</dbReference>
<dbReference type="OrthoDB" id="305468at2"/>
<evidence type="ECO:0000256" key="2">
    <source>
        <dbReference type="SAM" id="Phobius"/>
    </source>
</evidence>
<feature type="domain" description="Cell envelope-related transcriptional attenuator" evidence="3">
    <location>
        <begin position="96"/>
        <end position="254"/>
    </location>
</feature>
<dbReference type="PANTHER" id="PTHR33392:SF6">
    <property type="entry name" value="POLYISOPRENYL-TEICHOIC ACID--PEPTIDOGLYCAN TEICHOIC ACID TRANSFERASE TAGU"/>
    <property type="match status" value="1"/>
</dbReference>
<proteinExistence type="inferred from homology"/>
<keyword evidence="5" id="KW-1185">Reference proteome</keyword>
<dbReference type="AlphaFoldDB" id="A0A1M4YMC6"/>
<dbReference type="PANTHER" id="PTHR33392">
    <property type="entry name" value="POLYISOPRENYL-TEICHOIC ACID--PEPTIDOGLYCAN TEICHOIC ACID TRANSFERASE TAGU"/>
    <property type="match status" value="1"/>
</dbReference>
<evidence type="ECO:0000256" key="1">
    <source>
        <dbReference type="ARBA" id="ARBA00006068"/>
    </source>
</evidence>
<keyword evidence="2" id="KW-0472">Membrane</keyword>
<keyword evidence="2" id="KW-0812">Transmembrane</keyword>
<dbReference type="NCBIfam" id="TIGR00350">
    <property type="entry name" value="lytR_cpsA_psr"/>
    <property type="match status" value="1"/>
</dbReference>
<dbReference type="Gene3D" id="3.40.630.190">
    <property type="entry name" value="LCP protein"/>
    <property type="match status" value="1"/>
</dbReference>